<evidence type="ECO:0000313" key="10">
    <source>
        <dbReference type="Proteomes" id="UP000000447"/>
    </source>
</evidence>
<evidence type="ECO:0000313" key="9">
    <source>
        <dbReference type="EMBL" id="ACM05221.1"/>
    </source>
</evidence>
<keyword evidence="3" id="KW-1003">Cell membrane</keyword>
<keyword evidence="2 7" id="KW-0813">Transport</keyword>
<protein>
    <submittedName>
        <fullName evidence="9">Oligopeptide transport system permease protein oppB</fullName>
    </submittedName>
</protein>
<keyword evidence="10" id="KW-1185">Reference proteome</keyword>
<dbReference type="CDD" id="cd06261">
    <property type="entry name" value="TM_PBP2"/>
    <property type="match status" value="1"/>
</dbReference>
<dbReference type="InterPro" id="IPR035906">
    <property type="entry name" value="MetI-like_sf"/>
</dbReference>
<evidence type="ECO:0000256" key="7">
    <source>
        <dbReference type="RuleBase" id="RU363032"/>
    </source>
</evidence>
<dbReference type="HOGENOM" id="CLU_036879_1_2_0"/>
<feature type="transmembrane region" description="Helical" evidence="7">
    <location>
        <begin position="128"/>
        <end position="149"/>
    </location>
</feature>
<evidence type="ECO:0000256" key="4">
    <source>
        <dbReference type="ARBA" id="ARBA00022692"/>
    </source>
</evidence>
<keyword evidence="6 7" id="KW-0472">Membrane</keyword>
<evidence type="ECO:0000256" key="5">
    <source>
        <dbReference type="ARBA" id="ARBA00022989"/>
    </source>
</evidence>
<dbReference type="Proteomes" id="UP000000447">
    <property type="component" value="Chromosome"/>
</dbReference>
<feature type="transmembrane region" description="Helical" evidence="7">
    <location>
        <begin position="258"/>
        <end position="280"/>
    </location>
</feature>
<reference evidence="9 10" key="1">
    <citation type="journal article" date="2009" name="PLoS ONE">
        <title>Complete genome sequence of the aerobic CO-oxidizing thermophile Thermomicrobium roseum.</title>
        <authorList>
            <person name="Wu D."/>
            <person name="Raymond J."/>
            <person name="Wu M."/>
            <person name="Chatterji S."/>
            <person name="Ren Q."/>
            <person name="Graham J.E."/>
            <person name="Bryant D.A."/>
            <person name="Robb F."/>
            <person name="Colman A."/>
            <person name="Tallon L.J."/>
            <person name="Badger J.H."/>
            <person name="Madupu R."/>
            <person name="Ward N.L."/>
            <person name="Eisen J.A."/>
        </authorList>
    </citation>
    <scope>NUCLEOTIDE SEQUENCE [LARGE SCALE GENOMIC DNA]</scope>
    <source>
        <strain evidence="10">ATCC 27502 / DSM 5159 / P-2</strain>
    </source>
</reference>
<dbReference type="AlphaFoldDB" id="B9KY52"/>
<dbReference type="InterPro" id="IPR000515">
    <property type="entry name" value="MetI-like"/>
</dbReference>
<evidence type="ECO:0000256" key="1">
    <source>
        <dbReference type="ARBA" id="ARBA00004651"/>
    </source>
</evidence>
<dbReference type="RefSeq" id="WP_012641802.1">
    <property type="nucleotide sequence ID" value="NC_011959.1"/>
</dbReference>
<evidence type="ECO:0000256" key="2">
    <source>
        <dbReference type="ARBA" id="ARBA00022448"/>
    </source>
</evidence>
<organism evidence="9 10">
    <name type="scientific">Thermomicrobium roseum (strain ATCC 27502 / DSM 5159 / P-2)</name>
    <dbReference type="NCBI Taxonomy" id="309801"/>
    <lineage>
        <taxon>Bacteria</taxon>
        <taxon>Pseudomonadati</taxon>
        <taxon>Thermomicrobiota</taxon>
        <taxon>Thermomicrobia</taxon>
        <taxon>Thermomicrobiales</taxon>
        <taxon>Thermomicrobiaceae</taxon>
        <taxon>Thermomicrobium</taxon>
    </lineage>
</organism>
<sequence length="336" mass="37105">MLLSFIVRRVLWLIPVVLAVTTITFFLMHQTPGGPWDREKPVAKATLEALNAKFGLNKPVWVNVAAVRERWNSGERNPLRLTLAFLDSQYFRYLWGLVRLDLGPSYRSKGTESVQSILWRKFPTTAKVGLVATAFAVVVGIPLGVLGALRQNSWIDYLSLTVATLGVSVPSFVIGVLVVIGLSQLFGVKPIRAPEEWRGFSAAYLAPGIVLGLGTMSYLTRLTRSSMLEVIRQDYVRTARAKGLSEFRVVTRHMIRNALIAVVTVLGPAVAGLVTGSFIIETIFNVPGMGREYVVAIAARDYSMIMGTTLLYALFVAIANIWVDVMYGFLDPRIRG</sequence>
<dbReference type="GO" id="GO:0055085">
    <property type="term" value="P:transmembrane transport"/>
    <property type="evidence" value="ECO:0007669"/>
    <property type="project" value="InterPro"/>
</dbReference>
<dbReference type="Pfam" id="PF00528">
    <property type="entry name" value="BPD_transp_1"/>
    <property type="match status" value="1"/>
</dbReference>
<feature type="transmembrane region" description="Helical" evidence="7">
    <location>
        <begin position="12"/>
        <end position="29"/>
    </location>
</feature>
<proteinExistence type="inferred from homology"/>
<dbReference type="EMBL" id="CP001275">
    <property type="protein sequence ID" value="ACM05221.1"/>
    <property type="molecule type" value="Genomic_DNA"/>
</dbReference>
<feature type="domain" description="ABC transmembrane type-1" evidence="8">
    <location>
        <begin position="122"/>
        <end position="323"/>
    </location>
</feature>
<dbReference type="PROSITE" id="PS50928">
    <property type="entry name" value="ABC_TM1"/>
    <property type="match status" value="1"/>
</dbReference>
<evidence type="ECO:0000256" key="3">
    <source>
        <dbReference type="ARBA" id="ARBA00022475"/>
    </source>
</evidence>
<accession>B9KY52</accession>
<gene>
    <name evidence="9" type="ordered locus">trd_0395</name>
</gene>
<feature type="transmembrane region" description="Helical" evidence="7">
    <location>
        <begin position="202"/>
        <end position="219"/>
    </location>
</feature>
<dbReference type="PANTHER" id="PTHR30465">
    <property type="entry name" value="INNER MEMBRANE ABC TRANSPORTER"/>
    <property type="match status" value="1"/>
</dbReference>
<evidence type="ECO:0000256" key="6">
    <source>
        <dbReference type="ARBA" id="ARBA00023136"/>
    </source>
</evidence>
<feature type="transmembrane region" description="Helical" evidence="7">
    <location>
        <begin position="310"/>
        <end position="330"/>
    </location>
</feature>
<dbReference type="PANTHER" id="PTHR30465:SF74">
    <property type="entry name" value="OLIGOPEPTIDE TRANSPORT SYSTEM PERMEASE PROTEIN OPPB"/>
    <property type="match status" value="1"/>
</dbReference>
<comment type="subcellular location">
    <subcellularLocation>
        <location evidence="1 7">Cell membrane</location>
        <topology evidence="1 7">Multi-pass membrane protein</topology>
    </subcellularLocation>
</comment>
<dbReference type="GO" id="GO:0005886">
    <property type="term" value="C:plasma membrane"/>
    <property type="evidence" value="ECO:0007669"/>
    <property type="project" value="UniProtKB-SubCell"/>
</dbReference>
<keyword evidence="4 7" id="KW-0812">Transmembrane</keyword>
<keyword evidence="5 7" id="KW-1133">Transmembrane helix</keyword>
<evidence type="ECO:0000259" key="8">
    <source>
        <dbReference type="PROSITE" id="PS50928"/>
    </source>
</evidence>
<dbReference type="KEGG" id="tro:trd_0395"/>
<comment type="similarity">
    <text evidence="7">Belongs to the binding-protein-dependent transport system permease family.</text>
</comment>
<dbReference type="SUPFAM" id="SSF161098">
    <property type="entry name" value="MetI-like"/>
    <property type="match status" value="1"/>
</dbReference>
<feature type="transmembrane region" description="Helical" evidence="7">
    <location>
        <begin position="161"/>
        <end position="182"/>
    </location>
</feature>
<name>B9KY52_THERP</name>
<dbReference type="Gene3D" id="1.10.3720.10">
    <property type="entry name" value="MetI-like"/>
    <property type="match status" value="1"/>
</dbReference>
<dbReference type="eggNOG" id="COG0601">
    <property type="taxonomic scope" value="Bacteria"/>
</dbReference>
<dbReference type="STRING" id="309801.trd_0395"/>